<organism evidence="2 3">
    <name type="scientific">Hydrogenophaga aromaticivorans</name>
    <dbReference type="NCBI Taxonomy" id="2610898"/>
    <lineage>
        <taxon>Bacteria</taxon>
        <taxon>Pseudomonadati</taxon>
        <taxon>Pseudomonadota</taxon>
        <taxon>Betaproteobacteria</taxon>
        <taxon>Burkholderiales</taxon>
        <taxon>Comamonadaceae</taxon>
        <taxon>Hydrogenophaga</taxon>
    </lineage>
</organism>
<gene>
    <name evidence="2" type="ORF">F3K02_12525</name>
</gene>
<proteinExistence type="predicted"/>
<name>A0A7Y8GWD8_9BURK</name>
<evidence type="ECO:0000313" key="2">
    <source>
        <dbReference type="EMBL" id="NWF46070.1"/>
    </source>
</evidence>
<feature type="region of interest" description="Disordered" evidence="1">
    <location>
        <begin position="1"/>
        <end position="21"/>
    </location>
</feature>
<accession>A0A7Y8GWD8</accession>
<evidence type="ECO:0000313" key="3">
    <source>
        <dbReference type="Proteomes" id="UP000545507"/>
    </source>
</evidence>
<evidence type="ECO:0000256" key="1">
    <source>
        <dbReference type="SAM" id="MobiDB-lite"/>
    </source>
</evidence>
<keyword evidence="3" id="KW-1185">Reference proteome</keyword>
<protein>
    <submittedName>
        <fullName evidence="2">Uncharacterized protein</fullName>
    </submittedName>
</protein>
<dbReference type="Proteomes" id="UP000545507">
    <property type="component" value="Unassembled WGS sequence"/>
</dbReference>
<dbReference type="RefSeq" id="WP_177135978.1">
    <property type="nucleotide sequence ID" value="NZ_VYGV01000011.1"/>
</dbReference>
<sequence>MANNNYSGAARKALTPQDPRALSADEIQQLREAGYDVIPMNDYDPALFGWIHVASEAKQSDWKEHQPYRRSRDQAWVDCQDYAGCNLPSTPTPDWLS</sequence>
<reference evidence="2 3" key="1">
    <citation type="submission" date="2019-09" db="EMBL/GenBank/DDBJ databases">
        <title>Hydrogenophaga aromatica sp. nov., isolated from a para-xylene-degrading enrichment culture.</title>
        <authorList>
            <person name="Tancsics A."/>
            <person name="Banerjee S."/>
        </authorList>
    </citation>
    <scope>NUCLEOTIDE SEQUENCE [LARGE SCALE GENOMIC DNA]</scope>
    <source>
        <strain evidence="2 3">D2P1</strain>
    </source>
</reference>
<comment type="caution">
    <text evidence="2">The sequence shown here is derived from an EMBL/GenBank/DDBJ whole genome shotgun (WGS) entry which is preliminary data.</text>
</comment>
<dbReference type="AlphaFoldDB" id="A0A7Y8GWD8"/>
<dbReference type="EMBL" id="VYGV01000011">
    <property type="protein sequence ID" value="NWF46070.1"/>
    <property type="molecule type" value="Genomic_DNA"/>
</dbReference>